<sequence>MSGKVGGTAGDDAALGRDLGPAAEGKAEILLTTDLDEDRLASARRRILRAARAQGLVGDRLGDFVMAAYEGIVNAVEHGGGRARLTLWRSGDELVCAVEDAGPGIPASVLHRTDFPPSGSLGGRGIWLMRRLTDEAVFTIGPGGTVVRLRMRLPIRASTPNFAGRQ</sequence>
<dbReference type="EMBL" id="BAABDQ010000009">
    <property type="protein sequence ID" value="GAA3560134.1"/>
    <property type="molecule type" value="Genomic_DNA"/>
</dbReference>
<dbReference type="InterPro" id="IPR050267">
    <property type="entry name" value="Anti-sigma-factor_SerPK"/>
</dbReference>
<dbReference type="RefSeq" id="WP_345564606.1">
    <property type="nucleotide sequence ID" value="NZ_BAABDQ010000009.1"/>
</dbReference>
<dbReference type="Pfam" id="PF13581">
    <property type="entry name" value="HATPase_c_2"/>
    <property type="match status" value="1"/>
</dbReference>
<dbReference type="InterPro" id="IPR036890">
    <property type="entry name" value="HATPase_C_sf"/>
</dbReference>
<feature type="domain" description="Histidine kinase/HSP90-like ATPase" evidence="2">
    <location>
        <begin position="36"/>
        <end position="150"/>
    </location>
</feature>
<reference evidence="4" key="1">
    <citation type="journal article" date="2019" name="Int. J. Syst. Evol. Microbiol.">
        <title>The Global Catalogue of Microorganisms (GCM) 10K type strain sequencing project: providing services to taxonomists for standard genome sequencing and annotation.</title>
        <authorList>
            <consortium name="The Broad Institute Genomics Platform"/>
            <consortium name="The Broad Institute Genome Sequencing Center for Infectious Disease"/>
            <person name="Wu L."/>
            <person name="Ma J."/>
        </authorList>
    </citation>
    <scope>NUCLEOTIDE SEQUENCE [LARGE SCALE GENOMIC DNA]</scope>
    <source>
        <strain evidence="4">JCM 17326</strain>
    </source>
</reference>
<keyword evidence="1" id="KW-0418">Kinase</keyword>
<dbReference type="SUPFAM" id="SSF55874">
    <property type="entry name" value="ATPase domain of HSP90 chaperone/DNA topoisomerase II/histidine kinase"/>
    <property type="match status" value="1"/>
</dbReference>
<dbReference type="InterPro" id="IPR003594">
    <property type="entry name" value="HATPase_dom"/>
</dbReference>
<evidence type="ECO:0000313" key="3">
    <source>
        <dbReference type="EMBL" id="GAA3560134.1"/>
    </source>
</evidence>
<evidence type="ECO:0000313" key="4">
    <source>
        <dbReference type="Proteomes" id="UP001500630"/>
    </source>
</evidence>
<proteinExistence type="predicted"/>
<comment type="caution">
    <text evidence="3">The sequence shown here is derived from an EMBL/GenBank/DDBJ whole genome shotgun (WGS) entry which is preliminary data.</text>
</comment>
<organism evidence="3 4">
    <name type="scientific">Nonomuraea rosea</name>
    <dbReference type="NCBI Taxonomy" id="638574"/>
    <lineage>
        <taxon>Bacteria</taxon>
        <taxon>Bacillati</taxon>
        <taxon>Actinomycetota</taxon>
        <taxon>Actinomycetes</taxon>
        <taxon>Streptosporangiales</taxon>
        <taxon>Streptosporangiaceae</taxon>
        <taxon>Nonomuraea</taxon>
    </lineage>
</organism>
<keyword evidence="1" id="KW-0808">Transferase</keyword>
<keyword evidence="4" id="KW-1185">Reference proteome</keyword>
<gene>
    <name evidence="3" type="ORF">GCM10022419_045940</name>
</gene>
<evidence type="ECO:0000259" key="2">
    <source>
        <dbReference type="Pfam" id="PF13581"/>
    </source>
</evidence>
<dbReference type="CDD" id="cd16936">
    <property type="entry name" value="HATPase_RsbW-like"/>
    <property type="match status" value="1"/>
</dbReference>
<dbReference type="PANTHER" id="PTHR35526:SF3">
    <property type="entry name" value="ANTI-SIGMA-F FACTOR RSBW"/>
    <property type="match status" value="1"/>
</dbReference>
<evidence type="ECO:0000256" key="1">
    <source>
        <dbReference type="ARBA" id="ARBA00022527"/>
    </source>
</evidence>
<accession>A0ABP6X7D2</accession>
<keyword evidence="1" id="KW-0723">Serine/threonine-protein kinase</keyword>
<dbReference type="Gene3D" id="3.30.565.10">
    <property type="entry name" value="Histidine kinase-like ATPase, C-terminal domain"/>
    <property type="match status" value="1"/>
</dbReference>
<dbReference type="PANTHER" id="PTHR35526">
    <property type="entry name" value="ANTI-SIGMA-F FACTOR RSBW-RELATED"/>
    <property type="match status" value="1"/>
</dbReference>
<name>A0ABP6X7D2_9ACTN</name>
<protein>
    <recommendedName>
        <fullName evidence="2">Histidine kinase/HSP90-like ATPase domain-containing protein</fullName>
    </recommendedName>
</protein>
<dbReference type="Proteomes" id="UP001500630">
    <property type="component" value="Unassembled WGS sequence"/>
</dbReference>